<protein>
    <submittedName>
        <fullName evidence="1">Uncharacterized protein</fullName>
    </submittedName>
</protein>
<proteinExistence type="predicted"/>
<evidence type="ECO:0000313" key="1">
    <source>
        <dbReference type="EMBL" id="SVE16685.1"/>
    </source>
</evidence>
<name>A0A383BB82_9ZZZZ</name>
<gene>
    <name evidence="1" type="ORF">METZ01_LOCUS469539</name>
</gene>
<dbReference type="EMBL" id="UINC01198636">
    <property type="protein sequence ID" value="SVE16685.1"/>
    <property type="molecule type" value="Genomic_DNA"/>
</dbReference>
<accession>A0A383BB82</accession>
<dbReference type="AlphaFoldDB" id="A0A383BB82"/>
<sequence length="53" mass="5797">MMPATRGRLLTWPSQDRLEAAGEQLQETLCAALVHLGEIEDGTYDLVHPAGHP</sequence>
<organism evidence="1">
    <name type="scientific">marine metagenome</name>
    <dbReference type="NCBI Taxonomy" id="408172"/>
    <lineage>
        <taxon>unclassified sequences</taxon>
        <taxon>metagenomes</taxon>
        <taxon>ecological metagenomes</taxon>
    </lineage>
</organism>
<reference evidence="1" key="1">
    <citation type="submission" date="2018-05" db="EMBL/GenBank/DDBJ databases">
        <authorList>
            <person name="Lanie J.A."/>
            <person name="Ng W.-L."/>
            <person name="Kazmierczak K.M."/>
            <person name="Andrzejewski T.M."/>
            <person name="Davidsen T.M."/>
            <person name="Wayne K.J."/>
            <person name="Tettelin H."/>
            <person name="Glass J.I."/>
            <person name="Rusch D."/>
            <person name="Podicherti R."/>
            <person name="Tsui H.-C.T."/>
            <person name="Winkler M.E."/>
        </authorList>
    </citation>
    <scope>NUCLEOTIDE SEQUENCE</scope>
</reference>